<dbReference type="AlphaFoldDB" id="A0ABD3FLF5"/>
<gene>
    <name evidence="6" type="ORF">V7S43_009263</name>
</gene>
<proteinExistence type="predicted"/>
<protein>
    <recommendedName>
        <fullName evidence="8">Tubulin-tyrosine ligase</fullName>
    </recommendedName>
</protein>
<evidence type="ECO:0000256" key="4">
    <source>
        <dbReference type="ARBA" id="ARBA00022741"/>
    </source>
</evidence>
<accession>A0ABD3FLF5</accession>
<evidence type="ECO:0000256" key="3">
    <source>
        <dbReference type="ARBA" id="ARBA00022598"/>
    </source>
</evidence>
<organism evidence="6 7">
    <name type="scientific">Phytophthora oleae</name>
    <dbReference type="NCBI Taxonomy" id="2107226"/>
    <lineage>
        <taxon>Eukaryota</taxon>
        <taxon>Sar</taxon>
        <taxon>Stramenopiles</taxon>
        <taxon>Oomycota</taxon>
        <taxon>Peronosporomycetes</taxon>
        <taxon>Peronosporales</taxon>
        <taxon>Peronosporaceae</taxon>
        <taxon>Phytophthora</taxon>
    </lineage>
</organism>
<dbReference type="SUPFAM" id="SSF56059">
    <property type="entry name" value="Glutathione synthetase ATP-binding domain-like"/>
    <property type="match status" value="1"/>
</dbReference>
<evidence type="ECO:0000313" key="6">
    <source>
        <dbReference type="EMBL" id="KAL3665839.1"/>
    </source>
</evidence>
<name>A0ABD3FLF5_9STRA</name>
<dbReference type="EMBL" id="JBIMZQ010000019">
    <property type="protein sequence ID" value="KAL3665839.1"/>
    <property type="molecule type" value="Genomic_DNA"/>
</dbReference>
<sequence length="475" mass="54575">MALFAADDKFADIVAALEARGWQRLPYVGCPKFDLKWTNYAKIAWKRVTPGQIVNHLQHSVLFSQKDQLTRLLYTQAARRDGGQNILDKCFPRTFDLSQPRDQKLLKGWFLYSKALQVLRKSLIEDLAVKSSLETALRLTKAVVNDDNFFEGWRTEDVVGKLIRTTEAEQLLTSKSGKMSLDFATRQEVQGILAKLERRDPQFQMTGDVSSNVWICKPSNLSQGRGIVLCSSFEELMKIMSPDDKQKLQEEGNSKPTKWIVQKYIERPLLLQSGRKFDIRQWVLIAELEPKPVAFWFYKSYLRFCSRKFDLARLQDRFTHLSNYSVQQHFELSKTEGSSRQEEIVDDFEHMWSSDTFQDTLRQEHGIDVWGETILPQMQSTARLAIDAVLPHLKAVGRGFEWLGFDFLVDESLRVWLLEVNVSPDISHSTSVTAEMVPKATVDALNVILDSEVLRAPGNGWLPFPLESDHQTVKK</sequence>
<reference evidence="6 7" key="1">
    <citation type="submission" date="2024-09" db="EMBL/GenBank/DDBJ databases">
        <title>Genome sequencing and assembly of Phytophthora oleae, isolate VK10A, causative agent of rot of olive drupes.</title>
        <authorList>
            <person name="Conti Taguali S."/>
            <person name="Riolo M."/>
            <person name="La Spada F."/>
            <person name="Cacciola S.O."/>
            <person name="Dionisio G."/>
        </authorList>
    </citation>
    <scope>NUCLEOTIDE SEQUENCE [LARGE SCALE GENOMIC DNA]</scope>
    <source>
        <strain evidence="6 7">VK10A</strain>
    </source>
</reference>
<evidence type="ECO:0008006" key="8">
    <source>
        <dbReference type="Google" id="ProtNLM"/>
    </source>
</evidence>
<dbReference type="Proteomes" id="UP001632037">
    <property type="component" value="Unassembled WGS sequence"/>
</dbReference>
<dbReference type="InterPro" id="IPR004344">
    <property type="entry name" value="TTL/TTLL_fam"/>
</dbReference>
<keyword evidence="7" id="KW-1185">Reference proteome</keyword>
<evidence type="ECO:0000256" key="5">
    <source>
        <dbReference type="ARBA" id="ARBA00022840"/>
    </source>
</evidence>
<dbReference type="PANTHER" id="PTHR45870">
    <property type="entry name" value="TUBULIN MONOGLYCYLASE TTLL3"/>
    <property type="match status" value="1"/>
</dbReference>
<keyword evidence="5" id="KW-0067">ATP-binding</keyword>
<comment type="caution">
    <text evidence="6">The sequence shown here is derived from an EMBL/GenBank/DDBJ whole genome shotgun (WGS) entry which is preliminary data.</text>
</comment>
<evidence type="ECO:0000256" key="2">
    <source>
        <dbReference type="ARBA" id="ARBA00022490"/>
    </source>
</evidence>
<keyword evidence="3" id="KW-0436">Ligase</keyword>
<dbReference type="GO" id="GO:0070735">
    <property type="term" value="F:protein-glycine ligase activity"/>
    <property type="evidence" value="ECO:0007669"/>
    <property type="project" value="UniProtKB-ARBA"/>
</dbReference>
<dbReference type="GO" id="GO:0005524">
    <property type="term" value="F:ATP binding"/>
    <property type="evidence" value="ECO:0007669"/>
    <property type="project" value="UniProtKB-KW"/>
</dbReference>
<keyword evidence="2" id="KW-0963">Cytoplasm</keyword>
<dbReference type="InterPro" id="IPR051437">
    <property type="entry name" value="TTLL_monoglycylase"/>
</dbReference>
<dbReference type="Gene3D" id="3.30.470.20">
    <property type="entry name" value="ATP-grasp fold, B domain"/>
    <property type="match status" value="1"/>
</dbReference>
<comment type="subcellular location">
    <subcellularLocation>
        <location evidence="1">Cytoplasm</location>
    </subcellularLocation>
</comment>
<evidence type="ECO:0000313" key="7">
    <source>
        <dbReference type="Proteomes" id="UP001632037"/>
    </source>
</evidence>
<keyword evidence="4" id="KW-0547">Nucleotide-binding</keyword>
<dbReference type="Pfam" id="PF03133">
    <property type="entry name" value="TTL"/>
    <property type="match status" value="1"/>
</dbReference>
<dbReference type="PANTHER" id="PTHR45870:SF2">
    <property type="entry name" value="TUBULIN MONOGLYCYLASE TTLL3"/>
    <property type="match status" value="1"/>
</dbReference>
<dbReference type="PROSITE" id="PS51221">
    <property type="entry name" value="TTL"/>
    <property type="match status" value="1"/>
</dbReference>
<evidence type="ECO:0000256" key="1">
    <source>
        <dbReference type="ARBA" id="ARBA00004496"/>
    </source>
</evidence>
<dbReference type="GO" id="GO:0005737">
    <property type="term" value="C:cytoplasm"/>
    <property type="evidence" value="ECO:0007669"/>
    <property type="project" value="UniProtKB-SubCell"/>
</dbReference>